<feature type="region of interest" description="Disordered" evidence="1">
    <location>
        <begin position="160"/>
        <end position="202"/>
    </location>
</feature>
<keyword evidence="2" id="KW-0472">Membrane</keyword>
<evidence type="ECO:0000256" key="2">
    <source>
        <dbReference type="SAM" id="Phobius"/>
    </source>
</evidence>
<organism evidence="3 4">
    <name type="scientific">Luteolibacter pohnpeiensis</name>
    <dbReference type="NCBI Taxonomy" id="454153"/>
    <lineage>
        <taxon>Bacteria</taxon>
        <taxon>Pseudomonadati</taxon>
        <taxon>Verrucomicrobiota</taxon>
        <taxon>Verrucomicrobiia</taxon>
        <taxon>Verrucomicrobiales</taxon>
        <taxon>Verrucomicrobiaceae</taxon>
        <taxon>Luteolibacter</taxon>
    </lineage>
</organism>
<feature type="compositionally biased region" description="Basic and acidic residues" evidence="1">
    <location>
        <begin position="73"/>
        <end position="87"/>
    </location>
</feature>
<name>A0A934S2F5_9BACT</name>
<keyword evidence="2" id="KW-0812">Transmembrane</keyword>
<protein>
    <submittedName>
        <fullName evidence="3">Uncharacterized protein</fullName>
    </submittedName>
</protein>
<dbReference type="Proteomes" id="UP000603141">
    <property type="component" value="Unassembled WGS sequence"/>
</dbReference>
<sequence length="426" mass="47085">MISFSCPACRVRLTLPVHLAGVVGPCPNCRTEIQAPLASNYRPSLSDIPLPVVSSPAARTEYQPTPESGDPEAPIRLEHPFRPEPRHLPQRSDFPEPPIGKPMPEPDPYNTGRAYRPSAYRRRPILRMLIPIFGILILAAIVSGLCMFLMHRKTDPLPLTNAEDLQPTSPPKASPPPEELSSIGGDAPSAPETPDALPAPKESPDFAQVAKQAGEVLNQFLNAQSLEERLPLIETKADPTTLQDTVLAKPMPPVQRSVVEMQQPPDPIENLIDTYFSVAFRTENNGTDQQLILVRTRQSANPKVVVEPFLDLYGGRLKQFCETPVSKAETFEVVASALANCYNEAVPNREKKMAIKLMAHDNTRPIAEAYFSSKHSQIADLLSDDLSGFRYGQAQPCTILLRWNTEEDPEKPFIEALDISALNWNP</sequence>
<evidence type="ECO:0000313" key="4">
    <source>
        <dbReference type="Proteomes" id="UP000603141"/>
    </source>
</evidence>
<reference evidence="3" key="1">
    <citation type="submission" date="2021-01" db="EMBL/GenBank/DDBJ databases">
        <title>Modified the classification status of verrucomicrobia.</title>
        <authorList>
            <person name="Feng X."/>
        </authorList>
    </citation>
    <scope>NUCLEOTIDE SEQUENCE</scope>
    <source>
        <strain evidence="3">KCTC 22041</strain>
    </source>
</reference>
<feature type="transmembrane region" description="Helical" evidence="2">
    <location>
        <begin position="125"/>
        <end position="150"/>
    </location>
</feature>
<proteinExistence type="predicted"/>
<feature type="region of interest" description="Disordered" evidence="1">
    <location>
        <begin position="58"/>
        <end position="115"/>
    </location>
</feature>
<comment type="caution">
    <text evidence="3">The sequence shown here is derived from an EMBL/GenBank/DDBJ whole genome shotgun (WGS) entry which is preliminary data.</text>
</comment>
<feature type="compositionally biased region" description="Pro residues" evidence="1">
    <location>
        <begin position="95"/>
        <end position="107"/>
    </location>
</feature>
<evidence type="ECO:0000313" key="3">
    <source>
        <dbReference type="EMBL" id="MBK1881102.1"/>
    </source>
</evidence>
<dbReference type="EMBL" id="JAENIJ010000002">
    <property type="protein sequence ID" value="MBK1881102.1"/>
    <property type="molecule type" value="Genomic_DNA"/>
</dbReference>
<keyword evidence="2" id="KW-1133">Transmembrane helix</keyword>
<gene>
    <name evidence="3" type="ORF">JIN85_01675</name>
</gene>
<dbReference type="AlphaFoldDB" id="A0A934S2F5"/>
<keyword evidence="4" id="KW-1185">Reference proteome</keyword>
<feature type="compositionally biased region" description="Pro residues" evidence="1">
    <location>
        <begin position="168"/>
        <end position="178"/>
    </location>
</feature>
<evidence type="ECO:0000256" key="1">
    <source>
        <dbReference type="SAM" id="MobiDB-lite"/>
    </source>
</evidence>
<accession>A0A934S2F5</accession>